<dbReference type="EMBL" id="KN833021">
    <property type="protein sequence ID" value="KIM77858.1"/>
    <property type="molecule type" value="Genomic_DNA"/>
</dbReference>
<feature type="region of interest" description="Disordered" evidence="1">
    <location>
        <begin position="1"/>
        <end position="26"/>
    </location>
</feature>
<dbReference type="AlphaFoldDB" id="A0A0C3AV52"/>
<gene>
    <name evidence="2" type="ORF">PILCRDRAFT_825073</name>
</gene>
<keyword evidence="3" id="KW-1185">Reference proteome</keyword>
<sequence>MTALGTATADNRQITPSTVSNKPDDARLQYDDNLGQILGASLHDFHVQGRVITDLVSCTGA</sequence>
<reference evidence="3" key="2">
    <citation type="submission" date="2015-01" db="EMBL/GenBank/DDBJ databases">
        <title>Evolutionary Origins and Diversification of the Mycorrhizal Mutualists.</title>
        <authorList>
            <consortium name="DOE Joint Genome Institute"/>
            <consortium name="Mycorrhizal Genomics Consortium"/>
            <person name="Kohler A."/>
            <person name="Kuo A."/>
            <person name="Nagy L.G."/>
            <person name="Floudas D."/>
            <person name="Copeland A."/>
            <person name="Barry K.W."/>
            <person name="Cichocki N."/>
            <person name="Veneault-Fourrey C."/>
            <person name="LaButti K."/>
            <person name="Lindquist E.A."/>
            <person name="Lipzen A."/>
            <person name="Lundell T."/>
            <person name="Morin E."/>
            <person name="Murat C."/>
            <person name="Riley R."/>
            <person name="Ohm R."/>
            <person name="Sun H."/>
            <person name="Tunlid A."/>
            <person name="Henrissat B."/>
            <person name="Grigoriev I.V."/>
            <person name="Hibbett D.S."/>
            <person name="Martin F."/>
        </authorList>
    </citation>
    <scope>NUCLEOTIDE SEQUENCE [LARGE SCALE GENOMIC DNA]</scope>
    <source>
        <strain evidence="3">F 1598</strain>
    </source>
</reference>
<evidence type="ECO:0000313" key="2">
    <source>
        <dbReference type="EMBL" id="KIM77858.1"/>
    </source>
</evidence>
<dbReference type="HOGENOM" id="CLU_2923479_0_0_1"/>
<evidence type="ECO:0000313" key="3">
    <source>
        <dbReference type="Proteomes" id="UP000054166"/>
    </source>
</evidence>
<dbReference type="Proteomes" id="UP000054166">
    <property type="component" value="Unassembled WGS sequence"/>
</dbReference>
<reference evidence="2 3" key="1">
    <citation type="submission" date="2014-04" db="EMBL/GenBank/DDBJ databases">
        <authorList>
            <consortium name="DOE Joint Genome Institute"/>
            <person name="Kuo A."/>
            <person name="Tarkka M."/>
            <person name="Buscot F."/>
            <person name="Kohler A."/>
            <person name="Nagy L.G."/>
            <person name="Floudas D."/>
            <person name="Copeland A."/>
            <person name="Barry K.W."/>
            <person name="Cichocki N."/>
            <person name="Veneault-Fourrey C."/>
            <person name="LaButti K."/>
            <person name="Lindquist E.A."/>
            <person name="Lipzen A."/>
            <person name="Lundell T."/>
            <person name="Morin E."/>
            <person name="Murat C."/>
            <person name="Sun H."/>
            <person name="Tunlid A."/>
            <person name="Henrissat B."/>
            <person name="Grigoriev I.V."/>
            <person name="Hibbett D.S."/>
            <person name="Martin F."/>
            <person name="Nordberg H.P."/>
            <person name="Cantor M.N."/>
            <person name="Hua S.X."/>
        </authorList>
    </citation>
    <scope>NUCLEOTIDE SEQUENCE [LARGE SCALE GENOMIC DNA]</scope>
    <source>
        <strain evidence="2 3">F 1598</strain>
    </source>
</reference>
<protein>
    <submittedName>
        <fullName evidence="2">Uncharacterized protein</fullName>
    </submittedName>
</protein>
<feature type="compositionally biased region" description="Polar residues" evidence="1">
    <location>
        <begin position="8"/>
        <end position="21"/>
    </location>
</feature>
<name>A0A0C3AV52_PILCF</name>
<organism evidence="2 3">
    <name type="scientific">Piloderma croceum (strain F 1598)</name>
    <dbReference type="NCBI Taxonomy" id="765440"/>
    <lineage>
        <taxon>Eukaryota</taxon>
        <taxon>Fungi</taxon>
        <taxon>Dikarya</taxon>
        <taxon>Basidiomycota</taxon>
        <taxon>Agaricomycotina</taxon>
        <taxon>Agaricomycetes</taxon>
        <taxon>Agaricomycetidae</taxon>
        <taxon>Atheliales</taxon>
        <taxon>Atheliaceae</taxon>
        <taxon>Piloderma</taxon>
    </lineage>
</organism>
<accession>A0A0C3AV52</accession>
<proteinExistence type="predicted"/>
<dbReference type="InParanoid" id="A0A0C3AV52"/>
<evidence type="ECO:0000256" key="1">
    <source>
        <dbReference type="SAM" id="MobiDB-lite"/>
    </source>
</evidence>